<name>A0A382RJI0_9ZZZZ</name>
<reference evidence="1" key="1">
    <citation type="submission" date="2018-05" db="EMBL/GenBank/DDBJ databases">
        <authorList>
            <person name="Lanie J.A."/>
            <person name="Ng W.-L."/>
            <person name="Kazmierczak K.M."/>
            <person name="Andrzejewski T.M."/>
            <person name="Davidsen T.M."/>
            <person name="Wayne K.J."/>
            <person name="Tettelin H."/>
            <person name="Glass J.I."/>
            <person name="Rusch D."/>
            <person name="Podicherti R."/>
            <person name="Tsui H.-C.T."/>
            <person name="Winkler M.E."/>
        </authorList>
    </citation>
    <scope>NUCLEOTIDE SEQUENCE</scope>
</reference>
<evidence type="ECO:0000313" key="1">
    <source>
        <dbReference type="EMBL" id="SVC97849.1"/>
    </source>
</evidence>
<gene>
    <name evidence="1" type="ORF">METZ01_LOCUS350703</name>
</gene>
<dbReference type="EMBL" id="UINC01122190">
    <property type="protein sequence ID" value="SVC97849.1"/>
    <property type="molecule type" value="Genomic_DNA"/>
</dbReference>
<protein>
    <submittedName>
        <fullName evidence="1">Uncharacterized protein</fullName>
    </submittedName>
</protein>
<sequence>MLANEMFIDTATLRSSVVSHAKTLGYEIGSVTAPKAFVNVTMNNASTSTRTIPAGTAFTSTIDTIPFQFVTTSDITANKSGLDIIFNNVEVFEGSFITQR</sequence>
<organism evidence="1">
    <name type="scientific">marine metagenome</name>
    <dbReference type="NCBI Taxonomy" id="408172"/>
    <lineage>
        <taxon>unclassified sequences</taxon>
        <taxon>metagenomes</taxon>
        <taxon>ecological metagenomes</taxon>
    </lineage>
</organism>
<proteinExistence type="predicted"/>
<feature type="non-terminal residue" evidence="1">
    <location>
        <position position="100"/>
    </location>
</feature>
<accession>A0A382RJI0</accession>
<dbReference type="AlphaFoldDB" id="A0A382RJI0"/>